<dbReference type="PANTHER" id="PTHR10807:SF128">
    <property type="entry name" value="PHOSPHATIDYLINOSITOL-3,5-BISPHOSPHATE 3-PHOSPHATASE"/>
    <property type="match status" value="1"/>
</dbReference>
<dbReference type="InterPro" id="IPR029021">
    <property type="entry name" value="Prot-tyrosine_phosphatase-like"/>
</dbReference>
<dbReference type="InterPro" id="IPR010569">
    <property type="entry name" value="Myotubularin-like_Pase_dom"/>
</dbReference>
<evidence type="ECO:0000256" key="10">
    <source>
        <dbReference type="PIRSR" id="PIRSR630564-2"/>
    </source>
</evidence>
<evidence type="ECO:0000256" key="1">
    <source>
        <dbReference type="ARBA" id="ARBA00004184"/>
    </source>
</evidence>
<dbReference type="PROSITE" id="PS51339">
    <property type="entry name" value="PPASE_MYOTUBULARIN"/>
    <property type="match status" value="1"/>
</dbReference>
<comment type="subcellular location">
    <subcellularLocation>
        <location evidence="2">Cytoplasm</location>
    </subcellularLocation>
    <subcellularLocation>
        <location evidence="1">Endomembrane system</location>
        <topology evidence="1">Peripheral membrane protein</topology>
    </subcellularLocation>
</comment>
<reference evidence="15" key="2">
    <citation type="submission" date="2025-05" db="UniProtKB">
        <authorList>
            <consortium name="RefSeq"/>
        </authorList>
    </citation>
    <scope>IDENTIFICATION</scope>
</reference>
<dbReference type="GO" id="GO:0052629">
    <property type="term" value="F:phosphatidylinositol-3,5-bisphosphate 3-phosphatase activity"/>
    <property type="evidence" value="ECO:0007669"/>
    <property type="project" value="UniProtKB-EC"/>
</dbReference>
<dbReference type="AlphaFoldDB" id="D1LX71"/>
<dbReference type="SMART" id="SM00568">
    <property type="entry name" value="GRAM"/>
    <property type="match status" value="1"/>
</dbReference>
<evidence type="ECO:0000313" key="15">
    <source>
        <dbReference type="RefSeq" id="NP_001161593.1"/>
    </source>
</evidence>
<dbReference type="PROSITE" id="PS00383">
    <property type="entry name" value="TYR_PHOSPHATASE_1"/>
    <property type="match status" value="1"/>
</dbReference>
<keyword evidence="14" id="KW-1185">Reference proteome</keyword>
<dbReference type="CDD" id="cd14535">
    <property type="entry name" value="PTP-MTM1-like"/>
    <property type="match status" value="1"/>
</dbReference>
<dbReference type="OrthoDB" id="271628at2759"/>
<dbReference type="Pfam" id="PF06602">
    <property type="entry name" value="Myotub-related"/>
    <property type="match status" value="1"/>
</dbReference>
<evidence type="ECO:0000256" key="6">
    <source>
        <dbReference type="ARBA" id="ARBA00022801"/>
    </source>
</evidence>
<dbReference type="Gene3D" id="2.30.29.30">
    <property type="entry name" value="Pleckstrin-homology domain (PH domain)/Phosphotyrosine-binding domain (PTB)"/>
    <property type="match status" value="1"/>
</dbReference>
<dbReference type="PANTHER" id="PTHR10807">
    <property type="entry name" value="MYOTUBULARIN-RELATED"/>
    <property type="match status" value="1"/>
</dbReference>
<gene>
    <name evidence="15" type="primary">LOC100313661</name>
</gene>
<feature type="binding site" evidence="10">
    <location>
        <begin position="356"/>
        <end position="357"/>
    </location>
    <ligand>
        <name>substrate</name>
    </ligand>
</feature>
<dbReference type="SUPFAM" id="SSF50729">
    <property type="entry name" value="PH domain-like"/>
    <property type="match status" value="1"/>
</dbReference>
<feature type="binding site" evidence="10">
    <location>
        <begin position="418"/>
        <end position="424"/>
    </location>
    <ligand>
        <name>substrate</name>
    </ligand>
</feature>
<evidence type="ECO:0000256" key="9">
    <source>
        <dbReference type="PIRSR" id="PIRSR630564-1"/>
    </source>
</evidence>
<dbReference type="InterPro" id="IPR004182">
    <property type="entry name" value="GRAM"/>
</dbReference>
<dbReference type="GO" id="GO:0012505">
    <property type="term" value="C:endomembrane system"/>
    <property type="evidence" value="ECO:0007669"/>
    <property type="project" value="UniProtKB-SubCell"/>
</dbReference>
<reference evidence="13" key="1">
    <citation type="submission" date="2009-10" db="EMBL/GenBank/DDBJ databases">
        <authorList>
            <person name="Freeman R.M.Jr."/>
            <person name="Wu M.M."/>
            <person name="Gerhart J.J."/>
        </authorList>
    </citation>
    <scope>NUCLEOTIDE SEQUENCE</scope>
</reference>
<dbReference type="FunFam" id="2.30.29.30:FF:000038">
    <property type="entry name" value="Myotubularin 1, isoform CRA_a"/>
    <property type="match status" value="1"/>
</dbReference>
<dbReference type="EC" id="3.1.3.95" evidence="4"/>
<dbReference type="GO" id="GO:0046856">
    <property type="term" value="P:phosphatidylinositol dephosphorylation"/>
    <property type="evidence" value="ECO:0007669"/>
    <property type="project" value="TreeGrafter"/>
</dbReference>
<keyword evidence="6" id="KW-0378">Hydrolase</keyword>
<protein>
    <recommendedName>
        <fullName evidence="4">phosphatidylinositol-3,5-bisphosphate 3-phosphatase</fullName>
        <ecNumber evidence="4">3.1.3.95</ecNumber>
    </recommendedName>
</protein>
<dbReference type="CDD" id="cd13357">
    <property type="entry name" value="PH-GRAM_MTMR2_insect-like"/>
    <property type="match status" value="1"/>
</dbReference>
<feature type="region of interest" description="Disordered" evidence="11">
    <location>
        <begin position="1"/>
        <end position="55"/>
    </location>
</feature>
<evidence type="ECO:0000256" key="7">
    <source>
        <dbReference type="ARBA" id="ARBA00023098"/>
    </source>
</evidence>
<evidence type="ECO:0000256" key="4">
    <source>
        <dbReference type="ARBA" id="ARBA00012903"/>
    </source>
</evidence>
<dbReference type="InterPro" id="IPR030564">
    <property type="entry name" value="Myotubularin"/>
</dbReference>
<organism evidence="13">
    <name type="scientific">Saccoglossus kowalevskii</name>
    <name type="common">Acorn worm</name>
    <dbReference type="NCBI Taxonomy" id="10224"/>
    <lineage>
        <taxon>Eukaryota</taxon>
        <taxon>Metazoa</taxon>
        <taxon>Hemichordata</taxon>
        <taxon>Enteropneusta</taxon>
        <taxon>Harrimaniidae</taxon>
        <taxon>Saccoglossus</taxon>
    </lineage>
</organism>
<dbReference type="Pfam" id="PF02893">
    <property type="entry name" value="GRAM"/>
    <property type="match status" value="1"/>
</dbReference>
<comment type="similarity">
    <text evidence="3">Belongs to the protein-tyrosine phosphatase family. Non-receptor class myotubularin subfamily.</text>
</comment>
<dbReference type="GO" id="GO:0005737">
    <property type="term" value="C:cytoplasm"/>
    <property type="evidence" value="ECO:0007669"/>
    <property type="project" value="UniProtKB-SubCell"/>
</dbReference>
<accession>D1LX71</accession>
<feature type="compositionally biased region" description="Low complexity" evidence="11">
    <location>
        <begin position="24"/>
        <end position="53"/>
    </location>
</feature>
<dbReference type="GeneID" id="100313661"/>
<evidence type="ECO:0000256" key="8">
    <source>
        <dbReference type="ARBA" id="ARBA00023136"/>
    </source>
</evidence>
<name>D1LX71_SACKO</name>
<evidence type="ECO:0000259" key="12">
    <source>
        <dbReference type="PROSITE" id="PS51339"/>
    </source>
</evidence>
<dbReference type="GO" id="GO:0016020">
    <property type="term" value="C:membrane"/>
    <property type="evidence" value="ECO:0007669"/>
    <property type="project" value="TreeGrafter"/>
</dbReference>
<dbReference type="KEGG" id="sko:100313661"/>
<evidence type="ECO:0000256" key="2">
    <source>
        <dbReference type="ARBA" id="ARBA00004496"/>
    </source>
</evidence>
<dbReference type="SUPFAM" id="SSF52799">
    <property type="entry name" value="(Phosphotyrosine protein) phosphatases II"/>
    <property type="match status" value="1"/>
</dbReference>
<feature type="binding site" evidence="10">
    <location>
        <begin position="331"/>
        <end position="334"/>
    </location>
    <ligand>
        <name>substrate</name>
    </ligand>
</feature>
<feature type="compositionally biased region" description="Polar residues" evidence="11">
    <location>
        <begin position="638"/>
        <end position="650"/>
    </location>
</feature>
<dbReference type="InterPro" id="IPR003595">
    <property type="entry name" value="Tyr_Pase_cat"/>
</dbReference>
<dbReference type="RefSeq" id="NP_001161593.1">
    <property type="nucleotide sequence ID" value="NM_001168121.1"/>
</dbReference>
<dbReference type="GO" id="GO:0004438">
    <property type="term" value="F:phosphatidylinositol-3-phosphate phosphatase activity"/>
    <property type="evidence" value="ECO:0007669"/>
    <property type="project" value="TreeGrafter"/>
</dbReference>
<dbReference type="InterPro" id="IPR011993">
    <property type="entry name" value="PH-like_dom_sf"/>
</dbReference>
<feature type="domain" description="Myotubularin phosphatase" evidence="12">
    <location>
        <begin position="206"/>
        <end position="582"/>
    </location>
</feature>
<evidence type="ECO:0000256" key="5">
    <source>
        <dbReference type="ARBA" id="ARBA00022490"/>
    </source>
</evidence>
<evidence type="ECO:0000256" key="11">
    <source>
        <dbReference type="SAM" id="MobiDB-lite"/>
    </source>
</evidence>
<dbReference type="InterPro" id="IPR016130">
    <property type="entry name" value="Tyr_Pase_AS"/>
</dbReference>
<keyword evidence="8" id="KW-0472">Membrane</keyword>
<evidence type="ECO:0000256" key="3">
    <source>
        <dbReference type="ARBA" id="ARBA00007471"/>
    </source>
</evidence>
<feature type="region of interest" description="Disordered" evidence="11">
    <location>
        <begin position="624"/>
        <end position="650"/>
    </location>
</feature>
<evidence type="ECO:0000313" key="14">
    <source>
        <dbReference type="Proteomes" id="UP000694865"/>
    </source>
</evidence>
<keyword evidence="7" id="KW-0443">Lipid metabolism</keyword>
<dbReference type="SMART" id="SM00404">
    <property type="entry name" value="PTPc_motif"/>
    <property type="match status" value="1"/>
</dbReference>
<sequence length="650" mass="74587">MEKKSSQELLELEERKTGKHSRQASGTSLDSLTSSDRPSSKSPTSASSGSPSTENLEAQELKILRDANSKLAQPEDPPLLNGEKIHAIAKDVTYLCPFSGPVRGTLSVTNYKLFFKSTDRETPFIIEAPLGVIYRVEKVGGSTSRGENAYGLELFCKDFRNLRFAHKQENHSRRLVHEKLQMYAFPSSNKLPLFSYEFKEDFGENGWDVFDPITEYKRQGLPTESWRISKINENYEFCDTYPSVLAVPAAADDDELRRVAAFRSRNRIPVLSWIHPESQATITRSSQPLVGVGGKRSKDDEKYIQHILDANAQSHKLTIMDARPSVNAMANKAKGGGYESEDTYQNAEVVFLDIHNIHVMRESLRKLKDICYPHIDDQHWLSNIESTHWLEHIKLILAGAVRIADKIESQKMSIVLHCSDGWDRTAQLSSLAMIMLDPYYRTIKGVEVLIEKEWCKFGHKFSQRIGHGDKNHADADRSPIFLQFIDALWQMTRQFPSAFEFNEYFLITILDHLFSCLFGTFLCNCEREQFKEDVKNKTVSLWSYTNSQMDDFRNPLYAAYLNQHVLFPVASMRRIELWTSYYVRWNPRMRPQEPIHQRNRELLELRAQLQKKVEELQREIDAREARELGLQTPPPGASSPTRVASPINAS</sequence>
<proteinExistence type="evidence at transcript level"/>
<feature type="compositionally biased region" description="Basic and acidic residues" evidence="11">
    <location>
        <begin position="1"/>
        <end position="16"/>
    </location>
</feature>
<dbReference type="Proteomes" id="UP000694865">
    <property type="component" value="Unplaced"/>
</dbReference>
<evidence type="ECO:0000313" key="13">
    <source>
        <dbReference type="EMBL" id="ACY92577.1"/>
    </source>
</evidence>
<keyword evidence="5" id="KW-0963">Cytoplasm</keyword>
<feature type="active site" description="Phosphocysteine intermediate" evidence="9">
    <location>
        <position position="418"/>
    </location>
</feature>
<dbReference type="EMBL" id="GU076048">
    <property type="protein sequence ID" value="ACY92577.1"/>
    <property type="molecule type" value="mRNA"/>
</dbReference>